<evidence type="ECO:0000313" key="2">
    <source>
        <dbReference type="EMBL" id="KIM38785.1"/>
    </source>
</evidence>
<dbReference type="HOGENOM" id="CLU_1949069_0_0_1"/>
<sequence length="129" mass="14173">MQHEPYDNATSLCTVIKKSEPTIRQAVHDGSYVQVMADLKPTMAKTKTAIVATMAKKSFPEEFQHPLFCLKFLMSFQKVKGAGKLGPEFLAAQQQVLQGFMVALPTGQPQRPPQQPVAGPLRMQPPPAP</sequence>
<gene>
    <name evidence="2" type="ORF">M413DRAFT_29738</name>
</gene>
<dbReference type="AlphaFoldDB" id="A0A0C3BQ53"/>
<protein>
    <submittedName>
        <fullName evidence="2">Uncharacterized protein</fullName>
    </submittedName>
</protein>
<dbReference type="EMBL" id="KN831788">
    <property type="protein sequence ID" value="KIM38785.1"/>
    <property type="molecule type" value="Genomic_DNA"/>
</dbReference>
<reference evidence="2 3" key="1">
    <citation type="submission" date="2014-04" db="EMBL/GenBank/DDBJ databases">
        <authorList>
            <consortium name="DOE Joint Genome Institute"/>
            <person name="Kuo A."/>
            <person name="Gay G."/>
            <person name="Dore J."/>
            <person name="Kohler A."/>
            <person name="Nagy L.G."/>
            <person name="Floudas D."/>
            <person name="Copeland A."/>
            <person name="Barry K.W."/>
            <person name="Cichocki N."/>
            <person name="Veneault-Fourrey C."/>
            <person name="LaButti K."/>
            <person name="Lindquist E.A."/>
            <person name="Lipzen A."/>
            <person name="Lundell T."/>
            <person name="Morin E."/>
            <person name="Murat C."/>
            <person name="Sun H."/>
            <person name="Tunlid A."/>
            <person name="Henrissat B."/>
            <person name="Grigoriev I.V."/>
            <person name="Hibbett D.S."/>
            <person name="Martin F."/>
            <person name="Nordberg H.P."/>
            <person name="Cantor M.N."/>
            <person name="Hua S.X."/>
        </authorList>
    </citation>
    <scope>NUCLEOTIDE SEQUENCE [LARGE SCALE GENOMIC DNA]</scope>
    <source>
        <strain evidence="3">h7</strain>
    </source>
</reference>
<keyword evidence="3" id="KW-1185">Reference proteome</keyword>
<feature type="region of interest" description="Disordered" evidence="1">
    <location>
        <begin position="105"/>
        <end position="129"/>
    </location>
</feature>
<proteinExistence type="predicted"/>
<reference evidence="3" key="2">
    <citation type="submission" date="2015-01" db="EMBL/GenBank/DDBJ databases">
        <title>Evolutionary Origins and Diversification of the Mycorrhizal Mutualists.</title>
        <authorList>
            <consortium name="DOE Joint Genome Institute"/>
            <consortium name="Mycorrhizal Genomics Consortium"/>
            <person name="Kohler A."/>
            <person name="Kuo A."/>
            <person name="Nagy L.G."/>
            <person name="Floudas D."/>
            <person name="Copeland A."/>
            <person name="Barry K.W."/>
            <person name="Cichocki N."/>
            <person name="Veneault-Fourrey C."/>
            <person name="LaButti K."/>
            <person name="Lindquist E.A."/>
            <person name="Lipzen A."/>
            <person name="Lundell T."/>
            <person name="Morin E."/>
            <person name="Murat C."/>
            <person name="Riley R."/>
            <person name="Ohm R."/>
            <person name="Sun H."/>
            <person name="Tunlid A."/>
            <person name="Henrissat B."/>
            <person name="Grigoriev I.V."/>
            <person name="Hibbett D.S."/>
            <person name="Martin F."/>
        </authorList>
    </citation>
    <scope>NUCLEOTIDE SEQUENCE [LARGE SCALE GENOMIC DNA]</scope>
    <source>
        <strain evidence="3">h7</strain>
    </source>
</reference>
<accession>A0A0C3BQ53</accession>
<dbReference type="Proteomes" id="UP000053424">
    <property type="component" value="Unassembled WGS sequence"/>
</dbReference>
<name>A0A0C3BQ53_HEBCY</name>
<evidence type="ECO:0000313" key="3">
    <source>
        <dbReference type="Proteomes" id="UP000053424"/>
    </source>
</evidence>
<organism evidence="2 3">
    <name type="scientific">Hebeloma cylindrosporum</name>
    <dbReference type="NCBI Taxonomy" id="76867"/>
    <lineage>
        <taxon>Eukaryota</taxon>
        <taxon>Fungi</taxon>
        <taxon>Dikarya</taxon>
        <taxon>Basidiomycota</taxon>
        <taxon>Agaricomycotina</taxon>
        <taxon>Agaricomycetes</taxon>
        <taxon>Agaricomycetidae</taxon>
        <taxon>Agaricales</taxon>
        <taxon>Agaricineae</taxon>
        <taxon>Hymenogastraceae</taxon>
        <taxon>Hebeloma</taxon>
    </lineage>
</organism>
<evidence type="ECO:0000256" key="1">
    <source>
        <dbReference type="SAM" id="MobiDB-lite"/>
    </source>
</evidence>